<dbReference type="CDD" id="cd00130">
    <property type="entry name" value="PAS"/>
    <property type="match status" value="1"/>
</dbReference>
<dbReference type="AlphaFoldDB" id="A0A967AWI5"/>
<evidence type="ECO:0000259" key="4">
    <source>
        <dbReference type="PROSITE" id="PS50112"/>
    </source>
</evidence>
<evidence type="ECO:0000256" key="1">
    <source>
        <dbReference type="ARBA" id="ARBA00022630"/>
    </source>
</evidence>
<dbReference type="Proteomes" id="UP000707206">
    <property type="component" value="Unassembled WGS sequence"/>
</dbReference>
<name>A0A967AWI5_9FLAO</name>
<evidence type="ECO:0000256" key="3">
    <source>
        <dbReference type="ARBA" id="ARBA00022991"/>
    </source>
</evidence>
<feature type="domain" description="PAS" evidence="4">
    <location>
        <begin position="74"/>
        <end position="129"/>
    </location>
</feature>
<evidence type="ECO:0000256" key="2">
    <source>
        <dbReference type="ARBA" id="ARBA00022643"/>
    </source>
</evidence>
<dbReference type="PANTHER" id="PTHR47429">
    <property type="entry name" value="PROTEIN TWIN LOV 1"/>
    <property type="match status" value="1"/>
</dbReference>
<dbReference type="PROSITE" id="PS50113">
    <property type="entry name" value="PAC"/>
    <property type="match status" value="1"/>
</dbReference>
<evidence type="ECO:0000259" key="5">
    <source>
        <dbReference type="PROSITE" id="PS50113"/>
    </source>
</evidence>
<sequence length="173" mass="20018">MNELKHYDKAAQEFYGSQFIKGLPIASWDSYALYFDKLSKAGRDIAFLNRLAKNYGWRANLNLNEELVEKEHVIVVTDDRLRIVHATHNIVEMNGYKAEDLIGESPKMFQGKDTCKKTSNYISKAIKNRDSFEAVVLNYRKDGTPYRCWIKGEPLFNESGRVVHFIAYEKEVA</sequence>
<reference evidence="6" key="2">
    <citation type="submission" date="2020-03" db="EMBL/GenBank/DDBJ databases">
        <title>Flavobacteriaceae bacterium strain TP-CH-4, a member of the family Flavobacteriaceae isolated from a deep-sea seamount.</title>
        <authorList>
            <person name="Zhang D.-C."/>
        </authorList>
    </citation>
    <scope>NUCLEOTIDE SEQUENCE</scope>
    <source>
        <strain evidence="6">TP-CH-4</strain>
    </source>
</reference>
<accession>A0A967AWI5</accession>
<organism evidence="6 7">
    <name type="scientific">Pelagihabitans pacificus</name>
    <dbReference type="NCBI Taxonomy" id="2696054"/>
    <lineage>
        <taxon>Bacteria</taxon>
        <taxon>Pseudomonadati</taxon>
        <taxon>Bacteroidota</taxon>
        <taxon>Flavobacteriia</taxon>
        <taxon>Flavobacteriales</taxon>
        <taxon>Flavobacteriaceae</taxon>
        <taxon>Pelagihabitans</taxon>
    </lineage>
</organism>
<dbReference type="EMBL" id="VIKU02000001">
    <property type="protein sequence ID" value="NHF58887.1"/>
    <property type="molecule type" value="Genomic_DNA"/>
</dbReference>
<evidence type="ECO:0000313" key="6">
    <source>
        <dbReference type="EMBL" id="NHF58887.1"/>
    </source>
</evidence>
<dbReference type="NCBIfam" id="TIGR00229">
    <property type="entry name" value="sensory_box"/>
    <property type="match status" value="1"/>
</dbReference>
<dbReference type="PROSITE" id="PS50112">
    <property type="entry name" value="PAS"/>
    <property type="match status" value="1"/>
</dbReference>
<dbReference type="Gene3D" id="3.30.450.20">
    <property type="entry name" value="PAS domain"/>
    <property type="match status" value="1"/>
</dbReference>
<dbReference type="InterPro" id="IPR035965">
    <property type="entry name" value="PAS-like_dom_sf"/>
</dbReference>
<evidence type="ECO:0000313" key="7">
    <source>
        <dbReference type="Proteomes" id="UP000707206"/>
    </source>
</evidence>
<protein>
    <submittedName>
        <fullName evidence="6">PAS domain-containing protein</fullName>
    </submittedName>
</protein>
<keyword evidence="1" id="KW-0285">Flavoprotein</keyword>
<keyword evidence="7" id="KW-1185">Reference proteome</keyword>
<proteinExistence type="predicted"/>
<reference evidence="6" key="1">
    <citation type="submission" date="2019-07" db="EMBL/GenBank/DDBJ databases">
        <authorList>
            <person name="De-Chao Zhang Q."/>
        </authorList>
    </citation>
    <scope>NUCLEOTIDE SEQUENCE</scope>
    <source>
        <strain evidence="6">TP-CH-4</strain>
    </source>
</reference>
<dbReference type="InterPro" id="IPR000014">
    <property type="entry name" value="PAS"/>
</dbReference>
<keyword evidence="3" id="KW-0157">Chromophore</keyword>
<dbReference type="SUPFAM" id="SSF55785">
    <property type="entry name" value="PYP-like sensor domain (PAS domain)"/>
    <property type="match status" value="1"/>
</dbReference>
<gene>
    <name evidence="6" type="ORF">FK220_006020</name>
</gene>
<dbReference type="InterPro" id="IPR000700">
    <property type="entry name" value="PAS-assoc_C"/>
</dbReference>
<dbReference type="Pfam" id="PF13426">
    <property type="entry name" value="PAS_9"/>
    <property type="match status" value="1"/>
</dbReference>
<dbReference type="RefSeq" id="WP_152573350.1">
    <property type="nucleotide sequence ID" value="NZ_VIKU02000001.1"/>
</dbReference>
<feature type="domain" description="PAC" evidence="5">
    <location>
        <begin position="130"/>
        <end position="173"/>
    </location>
</feature>
<comment type="caution">
    <text evidence="6">The sequence shown here is derived from an EMBL/GenBank/DDBJ whole genome shotgun (WGS) entry which is preliminary data.</text>
</comment>
<keyword evidence="2" id="KW-0288">FMN</keyword>
<dbReference type="PANTHER" id="PTHR47429:SF2">
    <property type="entry name" value="PROTEIN TWIN LOV 1"/>
    <property type="match status" value="1"/>
</dbReference>